<dbReference type="AlphaFoldDB" id="A0A6P8IZI1"/>
<evidence type="ECO:0000256" key="9">
    <source>
        <dbReference type="ARBA" id="ARBA00023136"/>
    </source>
</evidence>
<keyword evidence="13" id="KW-1185">Reference proteome</keyword>
<dbReference type="Gene3D" id="3.30.40.10">
    <property type="entry name" value="Zinc/RING finger domain, C3HC4 (zinc finger)"/>
    <property type="match status" value="1"/>
</dbReference>
<dbReference type="GeneID" id="116305410"/>
<keyword evidence="2" id="KW-0808">Transferase</keyword>
<keyword evidence="6" id="KW-0833">Ubl conjugation pathway</keyword>
<dbReference type="OrthoDB" id="5945610at2759"/>
<dbReference type="PANTHER" id="PTHR46065:SF3">
    <property type="entry name" value="FI20425P1"/>
    <property type="match status" value="1"/>
</dbReference>
<dbReference type="GO" id="GO:0016567">
    <property type="term" value="P:protein ubiquitination"/>
    <property type="evidence" value="ECO:0007669"/>
    <property type="project" value="TreeGrafter"/>
</dbReference>
<dbReference type="GO" id="GO:0008270">
    <property type="term" value="F:zinc ion binding"/>
    <property type="evidence" value="ECO:0007669"/>
    <property type="project" value="UniProtKB-KW"/>
</dbReference>
<dbReference type="Proteomes" id="UP000515163">
    <property type="component" value="Unplaced"/>
</dbReference>
<keyword evidence="5" id="KW-0863">Zinc-finger</keyword>
<name>A0A6P8IZI1_ACTTE</name>
<evidence type="ECO:0000256" key="7">
    <source>
        <dbReference type="ARBA" id="ARBA00022833"/>
    </source>
</evidence>
<evidence type="ECO:0000256" key="10">
    <source>
        <dbReference type="SAM" id="MobiDB-lite"/>
    </source>
</evidence>
<comment type="subcellular location">
    <subcellularLocation>
        <location evidence="1">Membrane</location>
        <topology evidence="1">Multi-pass membrane protein</topology>
    </subcellularLocation>
</comment>
<dbReference type="GO" id="GO:0004842">
    <property type="term" value="F:ubiquitin-protein transferase activity"/>
    <property type="evidence" value="ECO:0007669"/>
    <property type="project" value="TreeGrafter"/>
</dbReference>
<evidence type="ECO:0000256" key="1">
    <source>
        <dbReference type="ARBA" id="ARBA00004141"/>
    </source>
</evidence>
<feature type="transmembrane region" description="Helical" evidence="11">
    <location>
        <begin position="151"/>
        <end position="180"/>
    </location>
</feature>
<proteinExistence type="predicted"/>
<dbReference type="InterPro" id="IPR011016">
    <property type="entry name" value="Znf_RING-CH"/>
</dbReference>
<dbReference type="SUPFAM" id="SSF57850">
    <property type="entry name" value="RING/U-box"/>
    <property type="match status" value="1"/>
</dbReference>
<evidence type="ECO:0000313" key="13">
    <source>
        <dbReference type="Proteomes" id="UP000515163"/>
    </source>
</evidence>
<gene>
    <name evidence="14" type="primary">LOC116305410</name>
</gene>
<evidence type="ECO:0000259" key="12">
    <source>
        <dbReference type="PROSITE" id="PS51292"/>
    </source>
</evidence>
<keyword evidence="7" id="KW-0862">Zinc</keyword>
<evidence type="ECO:0000256" key="11">
    <source>
        <dbReference type="SAM" id="Phobius"/>
    </source>
</evidence>
<accession>A0A6P8IZI1</accession>
<feature type="transmembrane region" description="Helical" evidence="11">
    <location>
        <begin position="117"/>
        <end position="145"/>
    </location>
</feature>
<evidence type="ECO:0000256" key="8">
    <source>
        <dbReference type="ARBA" id="ARBA00022989"/>
    </source>
</evidence>
<dbReference type="InParanoid" id="A0A6P8IZI1"/>
<dbReference type="Pfam" id="PF12906">
    <property type="entry name" value="RINGv"/>
    <property type="match status" value="1"/>
</dbReference>
<reference evidence="14" key="1">
    <citation type="submission" date="2025-08" db="UniProtKB">
        <authorList>
            <consortium name="RefSeq"/>
        </authorList>
    </citation>
    <scope>IDENTIFICATION</scope>
    <source>
        <tissue evidence="14">Tentacle</tissue>
    </source>
</reference>
<evidence type="ECO:0000313" key="14">
    <source>
        <dbReference type="RefSeq" id="XP_031571165.1"/>
    </source>
</evidence>
<dbReference type="GO" id="GO:0016020">
    <property type="term" value="C:membrane"/>
    <property type="evidence" value="ECO:0007669"/>
    <property type="project" value="UniProtKB-SubCell"/>
</dbReference>
<keyword evidence="3 11" id="KW-0812">Transmembrane</keyword>
<feature type="domain" description="RING-CH-type" evidence="12">
    <location>
        <begin position="35"/>
        <end position="98"/>
    </location>
</feature>
<dbReference type="RefSeq" id="XP_031571165.1">
    <property type="nucleotide sequence ID" value="XM_031715305.1"/>
</dbReference>
<evidence type="ECO:0000256" key="6">
    <source>
        <dbReference type="ARBA" id="ARBA00022786"/>
    </source>
</evidence>
<evidence type="ECO:0000256" key="2">
    <source>
        <dbReference type="ARBA" id="ARBA00022679"/>
    </source>
</evidence>
<dbReference type="PANTHER" id="PTHR46065">
    <property type="entry name" value="E3 UBIQUITIN-PROTEIN LIGASE MARCH 2/3 FAMILY MEMBER"/>
    <property type="match status" value="1"/>
</dbReference>
<evidence type="ECO:0000256" key="4">
    <source>
        <dbReference type="ARBA" id="ARBA00022723"/>
    </source>
</evidence>
<dbReference type="PROSITE" id="PS51292">
    <property type="entry name" value="ZF_RING_CH"/>
    <property type="match status" value="1"/>
</dbReference>
<evidence type="ECO:0000256" key="5">
    <source>
        <dbReference type="ARBA" id="ARBA00022771"/>
    </source>
</evidence>
<evidence type="ECO:0000256" key="3">
    <source>
        <dbReference type="ARBA" id="ARBA00022692"/>
    </source>
</evidence>
<keyword evidence="8 11" id="KW-1133">Transmembrane helix</keyword>
<dbReference type="KEGG" id="aten:116305410"/>
<protein>
    <submittedName>
        <fullName evidence="14">E3 ubiquitin-protein ligase MARCH2-like</fullName>
    </submittedName>
</protein>
<sequence length="211" mass="24080">MAEALPSVEQPSDKPKSNGLKTNVPFTEIPLNHNADAHDEPFCRICHETGGKRGHQRLIQPCLCSGTLGNVHRACIERWLTVTKTNKCTICEFQYKTKMVLKPFNQWMWPPFTTENIVITIISILIHLTVLIQLFCLVFICLQLYHDKFPTALGVAITGLVTGMPWTVFIAFALDFGIIYSDYLKVWKASNERVKLIVDDLKFYHDLNTLQ</sequence>
<organism evidence="13 14">
    <name type="scientific">Actinia tenebrosa</name>
    <name type="common">Australian red waratah sea anemone</name>
    <dbReference type="NCBI Taxonomy" id="6105"/>
    <lineage>
        <taxon>Eukaryota</taxon>
        <taxon>Metazoa</taxon>
        <taxon>Cnidaria</taxon>
        <taxon>Anthozoa</taxon>
        <taxon>Hexacorallia</taxon>
        <taxon>Actiniaria</taxon>
        <taxon>Actiniidae</taxon>
        <taxon>Actinia</taxon>
    </lineage>
</organism>
<feature type="region of interest" description="Disordered" evidence="10">
    <location>
        <begin position="1"/>
        <end position="23"/>
    </location>
</feature>
<dbReference type="SMART" id="SM00744">
    <property type="entry name" value="RINGv"/>
    <property type="match status" value="1"/>
</dbReference>
<keyword evidence="9 11" id="KW-0472">Membrane</keyword>
<keyword evidence="4" id="KW-0479">Metal-binding</keyword>
<dbReference type="InterPro" id="IPR013083">
    <property type="entry name" value="Znf_RING/FYVE/PHD"/>
</dbReference>